<sequence>MIDALAQPIVLPLDAKHHPLVQVITVAATASASALALCDRADPAWSRWLAGRFTKSVRVAKTRTAFAAALDTAEYVATVGDLSAAAFAPVAYAEMPKWMSQARVEGLHCAGELPDRAGCGEWAIGVLAQMSAGKAAAQVAHALCRIVLDTGSVPTFSLYQANADAHGVVEIIDAGLTEFGGVPTRTVVASRQ</sequence>
<dbReference type="EMBL" id="JYNL01000009">
    <property type="protein sequence ID" value="KMO82383.1"/>
    <property type="molecule type" value="Genomic_DNA"/>
</dbReference>
<reference evidence="1 2" key="1">
    <citation type="journal article" date="2015" name="Genome Biol. Evol.">
        <title>Characterization of Three Mycobacterium spp. with Potential Use in Bioremediation by Genome Sequencing and Comparative Genomics.</title>
        <authorList>
            <person name="Das S."/>
            <person name="Pettersson B.M."/>
            <person name="Behra P.R."/>
            <person name="Ramesh M."/>
            <person name="Dasgupta S."/>
            <person name="Bhattacharya A."/>
            <person name="Kirsebom L.A."/>
        </authorList>
    </citation>
    <scope>NUCLEOTIDE SEQUENCE [LARGE SCALE GENOMIC DNA]</scope>
    <source>
        <strain evidence="1 2">DSM 43826</strain>
    </source>
</reference>
<keyword evidence="2" id="KW-1185">Reference proteome</keyword>
<name>A0A0J6WK56_9MYCO</name>
<evidence type="ECO:0008006" key="3">
    <source>
        <dbReference type="Google" id="ProtNLM"/>
    </source>
</evidence>
<dbReference type="SUPFAM" id="SSF102462">
    <property type="entry name" value="Peptidyl-tRNA hydrolase II"/>
    <property type="match status" value="1"/>
</dbReference>
<comment type="caution">
    <text evidence="1">The sequence shown here is derived from an EMBL/GenBank/DDBJ whole genome shotgun (WGS) entry which is preliminary data.</text>
</comment>
<dbReference type="AlphaFoldDB" id="A0A0J6WK56"/>
<gene>
    <name evidence="1" type="ORF">MCHLDSM_01006</name>
</gene>
<proteinExistence type="predicted"/>
<organism evidence="1 2">
    <name type="scientific">Mycolicibacterium chlorophenolicum</name>
    <dbReference type="NCBI Taxonomy" id="37916"/>
    <lineage>
        <taxon>Bacteria</taxon>
        <taxon>Bacillati</taxon>
        <taxon>Actinomycetota</taxon>
        <taxon>Actinomycetes</taxon>
        <taxon>Mycobacteriales</taxon>
        <taxon>Mycobacteriaceae</taxon>
        <taxon>Mycolicibacterium</taxon>
    </lineage>
</organism>
<protein>
    <recommendedName>
        <fullName evidence="3">Peptidyl-tRNA hydrolase</fullName>
    </recommendedName>
</protein>
<dbReference type="STRING" id="37916.MCHLDSM_01006"/>
<evidence type="ECO:0000313" key="1">
    <source>
        <dbReference type="EMBL" id="KMO82383.1"/>
    </source>
</evidence>
<dbReference type="PATRIC" id="fig|37916.4.peg.874"/>
<dbReference type="Proteomes" id="UP000036513">
    <property type="component" value="Unassembled WGS sequence"/>
</dbReference>
<dbReference type="RefSeq" id="WP_048469013.1">
    <property type="nucleotide sequence ID" value="NZ_JYNL01000009.1"/>
</dbReference>
<accession>A0A0J6WK56</accession>
<evidence type="ECO:0000313" key="2">
    <source>
        <dbReference type="Proteomes" id="UP000036513"/>
    </source>
</evidence>
<dbReference type="InterPro" id="IPR023476">
    <property type="entry name" value="Pep_tRNA_hydro_II_dom_sf"/>
</dbReference>